<evidence type="ECO:0000256" key="5">
    <source>
        <dbReference type="ARBA" id="ARBA00011666"/>
    </source>
</evidence>
<dbReference type="InterPro" id="IPR006255">
    <property type="entry name" value="SucB"/>
</dbReference>
<dbReference type="InterPro" id="IPR001078">
    <property type="entry name" value="2-oxoacid_DH_actylTfrase"/>
</dbReference>
<dbReference type="InterPro" id="IPR050537">
    <property type="entry name" value="2-oxoacid_dehydrogenase"/>
</dbReference>
<comment type="caution">
    <text evidence="17">The sequence shown here is derived from an EMBL/GenBank/DDBJ whole genome shotgun (WGS) entry which is preliminary data.</text>
</comment>
<evidence type="ECO:0000259" key="15">
    <source>
        <dbReference type="PROSITE" id="PS50968"/>
    </source>
</evidence>
<feature type="compositionally biased region" description="Low complexity" evidence="14">
    <location>
        <begin position="330"/>
        <end position="379"/>
    </location>
</feature>
<dbReference type="InterPro" id="IPR011053">
    <property type="entry name" value="Single_hybrid_motif"/>
</dbReference>
<evidence type="ECO:0000256" key="2">
    <source>
        <dbReference type="ARBA" id="ARBA00004052"/>
    </source>
</evidence>
<feature type="domain" description="Peripheral subunit-binding (PSBD)" evidence="16">
    <location>
        <begin position="283"/>
        <end position="320"/>
    </location>
</feature>
<feature type="region of interest" description="Disordered" evidence="14">
    <location>
        <begin position="324"/>
        <end position="389"/>
    </location>
</feature>
<dbReference type="SUPFAM" id="SSF52777">
    <property type="entry name" value="CoA-dependent acyltransferases"/>
    <property type="match status" value="1"/>
</dbReference>
<dbReference type="NCBIfam" id="NF004309">
    <property type="entry name" value="PRK05704.1"/>
    <property type="match status" value="1"/>
</dbReference>
<dbReference type="NCBIfam" id="TIGR01347">
    <property type="entry name" value="sucB"/>
    <property type="match status" value="1"/>
</dbReference>
<dbReference type="PANTHER" id="PTHR43416">
    <property type="entry name" value="DIHYDROLIPOYLLYSINE-RESIDUE SUCCINYLTRANSFERASE COMPONENT OF 2-OXOGLUTARATE DEHYDROGENASE COMPLEX, MITOCHONDRIAL-RELATED"/>
    <property type="match status" value="1"/>
</dbReference>
<keyword evidence="8 13" id="KW-0816">Tricarboxylic acid cycle</keyword>
<dbReference type="PROSITE" id="PS51826">
    <property type="entry name" value="PSBD"/>
    <property type="match status" value="1"/>
</dbReference>
<reference evidence="17" key="2">
    <citation type="journal article" date="2020" name="Microorganisms">
        <title>Osmotic Adaptation and Compatible Solute Biosynthesis of Phototrophic Bacteria as Revealed from Genome Analyses.</title>
        <authorList>
            <person name="Imhoff J.F."/>
            <person name="Rahn T."/>
            <person name="Kunzel S."/>
            <person name="Keller A."/>
            <person name="Neulinger S.C."/>
        </authorList>
    </citation>
    <scope>NUCLEOTIDE SEQUENCE</scope>
    <source>
        <strain evidence="17">DSM 9154</strain>
    </source>
</reference>
<evidence type="ECO:0000256" key="7">
    <source>
        <dbReference type="ARBA" id="ARBA00019511"/>
    </source>
</evidence>
<feature type="domain" description="Lipoyl-binding" evidence="15">
    <location>
        <begin position="132"/>
        <end position="207"/>
    </location>
</feature>
<evidence type="ECO:0000256" key="13">
    <source>
        <dbReference type="RuleBase" id="RU361138"/>
    </source>
</evidence>
<dbReference type="Gene3D" id="4.10.320.10">
    <property type="entry name" value="E3-binding domain"/>
    <property type="match status" value="1"/>
</dbReference>
<feature type="region of interest" description="Disordered" evidence="14">
    <location>
        <begin position="209"/>
        <end position="264"/>
    </location>
</feature>
<dbReference type="InterPro" id="IPR036625">
    <property type="entry name" value="E3-bd_dom_sf"/>
</dbReference>
<protein>
    <recommendedName>
        <fullName evidence="7 13">Dihydrolipoyllysine-residue succinyltransferase component of 2-oxoglutarate dehydrogenase complex</fullName>
        <ecNumber evidence="6 13">2.3.1.61</ecNumber>
    </recommendedName>
    <alternativeName>
        <fullName evidence="13">2-oxoglutarate dehydrogenase complex component E2</fullName>
    </alternativeName>
</protein>
<evidence type="ECO:0000256" key="6">
    <source>
        <dbReference type="ARBA" id="ARBA00012945"/>
    </source>
</evidence>
<dbReference type="Pfam" id="PF02817">
    <property type="entry name" value="E3_binding"/>
    <property type="match status" value="1"/>
</dbReference>
<reference evidence="17" key="1">
    <citation type="submission" date="2017-08" db="EMBL/GenBank/DDBJ databases">
        <authorList>
            <person name="Imhoff J.F."/>
            <person name="Rahn T."/>
            <person name="Kuenzel S."/>
            <person name="Neulinger S.C."/>
        </authorList>
    </citation>
    <scope>NUCLEOTIDE SEQUENCE</scope>
    <source>
        <strain evidence="17">DSM 9154</strain>
    </source>
</reference>
<comment type="catalytic activity">
    <reaction evidence="12 13">
        <text>N(6)-[(R)-dihydrolipoyl]-L-lysyl-[protein] + succinyl-CoA = N(6)-[(R)-S(8)-succinyldihydrolipoyl]-L-lysyl-[protein] + CoA</text>
        <dbReference type="Rhea" id="RHEA:15213"/>
        <dbReference type="Rhea" id="RHEA-COMP:10475"/>
        <dbReference type="Rhea" id="RHEA-COMP:20092"/>
        <dbReference type="ChEBI" id="CHEBI:57287"/>
        <dbReference type="ChEBI" id="CHEBI:57292"/>
        <dbReference type="ChEBI" id="CHEBI:83100"/>
        <dbReference type="ChEBI" id="CHEBI:83120"/>
        <dbReference type="EC" id="2.3.1.61"/>
    </reaction>
</comment>
<dbReference type="GO" id="GO:0005829">
    <property type="term" value="C:cytosol"/>
    <property type="evidence" value="ECO:0007669"/>
    <property type="project" value="TreeGrafter"/>
</dbReference>
<gene>
    <name evidence="17" type="ORF">CKO21_06965</name>
</gene>
<evidence type="ECO:0000256" key="3">
    <source>
        <dbReference type="ARBA" id="ARBA00005145"/>
    </source>
</evidence>
<dbReference type="PROSITE" id="PS00189">
    <property type="entry name" value="LIPOYL"/>
    <property type="match status" value="2"/>
</dbReference>
<evidence type="ECO:0000256" key="14">
    <source>
        <dbReference type="SAM" id="MobiDB-lite"/>
    </source>
</evidence>
<keyword evidence="11 13" id="KW-0012">Acyltransferase</keyword>
<dbReference type="InterPro" id="IPR023213">
    <property type="entry name" value="CAT-like_dom_sf"/>
</dbReference>
<dbReference type="PROSITE" id="PS50968">
    <property type="entry name" value="BIOTINYL_LIPOYL"/>
    <property type="match status" value="2"/>
</dbReference>
<dbReference type="AlphaFoldDB" id="A0A934QHP1"/>
<dbReference type="SUPFAM" id="SSF51230">
    <property type="entry name" value="Single hybrid motif"/>
    <property type="match status" value="2"/>
</dbReference>
<dbReference type="GO" id="GO:0045252">
    <property type="term" value="C:oxoglutarate dehydrogenase complex"/>
    <property type="evidence" value="ECO:0007669"/>
    <property type="project" value="UniProtKB-UniRule"/>
</dbReference>
<evidence type="ECO:0000256" key="8">
    <source>
        <dbReference type="ARBA" id="ARBA00022532"/>
    </source>
</evidence>
<keyword evidence="9 13" id="KW-0808">Transferase</keyword>
<keyword evidence="10 13" id="KW-0450">Lipoyl</keyword>
<evidence type="ECO:0000256" key="1">
    <source>
        <dbReference type="ARBA" id="ARBA00001938"/>
    </source>
</evidence>
<evidence type="ECO:0000256" key="11">
    <source>
        <dbReference type="ARBA" id="ARBA00023315"/>
    </source>
</evidence>
<feature type="compositionally biased region" description="Low complexity" evidence="14">
    <location>
        <begin position="209"/>
        <end position="249"/>
    </location>
</feature>
<dbReference type="FunFam" id="3.30.559.10:FF:000007">
    <property type="entry name" value="Dihydrolipoamide acetyltransferase component of pyruvate dehydrogenase complex"/>
    <property type="match status" value="1"/>
</dbReference>
<dbReference type="SUPFAM" id="SSF47005">
    <property type="entry name" value="Peripheral subunit-binding domain of 2-oxo acid dehydrogenase complex"/>
    <property type="match status" value="1"/>
</dbReference>
<dbReference type="GO" id="GO:0006099">
    <property type="term" value="P:tricarboxylic acid cycle"/>
    <property type="evidence" value="ECO:0007669"/>
    <property type="project" value="UniProtKB-UniRule"/>
</dbReference>
<comment type="pathway">
    <text evidence="3 13">Amino-acid degradation; L-lysine degradation via saccharopine pathway; glutaryl-CoA from L-lysine: step 6/6.</text>
</comment>
<dbReference type="PANTHER" id="PTHR43416:SF5">
    <property type="entry name" value="DIHYDROLIPOYLLYSINE-RESIDUE SUCCINYLTRANSFERASE COMPONENT OF 2-OXOGLUTARATE DEHYDROGENASE COMPLEX, MITOCHONDRIAL"/>
    <property type="match status" value="1"/>
</dbReference>
<evidence type="ECO:0000313" key="17">
    <source>
        <dbReference type="EMBL" id="MBK1696984.1"/>
    </source>
</evidence>
<dbReference type="GO" id="GO:0033512">
    <property type="term" value="P:L-lysine catabolic process to acetyl-CoA via saccharopine"/>
    <property type="evidence" value="ECO:0007669"/>
    <property type="project" value="UniProtKB-UniRule"/>
</dbReference>
<dbReference type="EC" id="2.3.1.61" evidence="6 13"/>
<feature type="region of interest" description="Disordered" evidence="14">
    <location>
        <begin position="80"/>
        <end position="138"/>
    </location>
</feature>
<dbReference type="GO" id="GO:0004149">
    <property type="term" value="F:dihydrolipoyllysine-residue succinyltransferase activity"/>
    <property type="evidence" value="ECO:0007669"/>
    <property type="project" value="UniProtKB-UniRule"/>
</dbReference>
<evidence type="ECO:0000256" key="4">
    <source>
        <dbReference type="ARBA" id="ARBA00007317"/>
    </source>
</evidence>
<accession>A0A934QHP1</accession>
<feature type="domain" description="Lipoyl-binding" evidence="15">
    <location>
        <begin position="2"/>
        <end position="77"/>
    </location>
</feature>
<dbReference type="InterPro" id="IPR000089">
    <property type="entry name" value="Biotin_lipoyl"/>
</dbReference>
<dbReference type="CDD" id="cd06849">
    <property type="entry name" value="lipoyl_domain"/>
    <property type="match status" value="2"/>
</dbReference>
<comment type="cofactor">
    <cofactor evidence="1">
        <name>(R)-lipoate</name>
        <dbReference type="ChEBI" id="CHEBI:83088"/>
    </cofactor>
</comment>
<dbReference type="InterPro" id="IPR003016">
    <property type="entry name" value="2-oxoA_DH_lipoyl-BS"/>
</dbReference>
<evidence type="ECO:0000259" key="16">
    <source>
        <dbReference type="PROSITE" id="PS51826"/>
    </source>
</evidence>
<dbReference type="Proteomes" id="UP000778970">
    <property type="component" value="Unassembled WGS sequence"/>
</dbReference>
<comment type="function">
    <text evidence="2 13">E2 component of the 2-oxoglutarate dehydrogenase (OGDH) complex which catalyzes the second step in the conversion of 2-oxoglutarate to succinyl-CoA and CO(2).</text>
</comment>
<evidence type="ECO:0000256" key="10">
    <source>
        <dbReference type="ARBA" id="ARBA00022823"/>
    </source>
</evidence>
<evidence type="ECO:0000313" key="18">
    <source>
        <dbReference type="Proteomes" id="UP000778970"/>
    </source>
</evidence>
<proteinExistence type="inferred from homology"/>
<comment type="similarity">
    <text evidence="4 13">Belongs to the 2-oxoacid dehydrogenase family.</text>
</comment>
<evidence type="ECO:0000256" key="12">
    <source>
        <dbReference type="ARBA" id="ARBA00052761"/>
    </source>
</evidence>
<dbReference type="InterPro" id="IPR004167">
    <property type="entry name" value="PSBD"/>
</dbReference>
<comment type="subunit">
    <text evidence="5">Forms a 24-polypeptide structural core with octahedral symmetry. Part of the 2-oxoglutarate dehydrogenase (OGDH) complex composed of E1 (2-oxoglutarate dehydrogenase), E2 (dihydrolipoamide succinyltransferase) and E3 (dihydrolipoamide dehydrogenase); the complex contains multiple copies of the three enzymatic components (E1, E2 and E3).</text>
</comment>
<feature type="compositionally biased region" description="Low complexity" evidence="14">
    <location>
        <begin position="80"/>
        <end position="120"/>
    </location>
</feature>
<dbReference type="Gene3D" id="2.40.50.100">
    <property type="match status" value="2"/>
</dbReference>
<keyword evidence="18" id="KW-1185">Reference proteome</keyword>
<evidence type="ECO:0000256" key="9">
    <source>
        <dbReference type="ARBA" id="ARBA00022679"/>
    </source>
</evidence>
<dbReference type="Pfam" id="PF00364">
    <property type="entry name" value="Biotin_lipoyl"/>
    <property type="match status" value="2"/>
</dbReference>
<organism evidence="17 18">
    <name type="scientific">Rhodovibrio salinarum</name>
    <dbReference type="NCBI Taxonomy" id="1087"/>
    <lineage>
        <taxon>Bacteria</taxon>
        <taxon>Pseudomonadati</taxon>
        <taxon>Pseudomonadota</taxon>
        <taxon>Alphaproteobacteria</taxon>
        <taxon>Rhodospirillales</taxon>
        <taxon>Rhodovibrionaceae</taxon>
        <taxon>Rhodovibrio</taxon>
    </lineage>
</organism>
<name>A0A934QHP1_9PROT</name>
<feature type="compositionally biased region" description="Basic and acidic residues" evidence="14">
    <location>
        <begin position="251"/>
        <end position="264"/>
    </location>
</feature>
<dbReference type="EMBL" id="NRRE01000020">
    <property type="protein sequence ID" value="MBK1696984.1"/>
    <property type="molecule type" value="Genomic_DNA"/>
</dbReference>
<sequence>MATDITVPSLGESVSEATVANWLKNQGDPVQADEAIVELETDKVTLEVNAPSAGTISEVLVPTGETVEVGAVLGRIAEGQAAEAPAQPQQSKSAEQPAPAASGGTNGSSQPAASGSADSGDTGGGNTGSGESVDIPVPTLGESVSEATVASWLKNPGDAVKADEAVAELETDKVTLEVNAPADGVLSEQAVAQGETVAVGAILGRMTKGAAPASGGQAAASAQSAPAASEAPAQGQGQPAAAAGQSAEATLDPRHAPRTDGRVTRNDLMQFLGGGAGSIRPEDLAPSVRTAVEEHGIDPSRVPGTGKDGRITKQDVIDVAEGRKQPLPLPGASAVQAAAATGPAPSPAAQQQHAGAQGAGTAPQSQQPAQQQAAPATGADGKPREERVKMSKLRQTISKRLKEAQNTAAMLTTFNEVDMTAVNQIRAEYKDHFEKVHGIRLGMSCFFGKAVCQALKELPAVNARIEDDEIVYNNYYNVGMAVSTPQGLMVPVIRDIDQKSFADIEKELRDLAKKGRDGKLTMDEMSGGTFTITNGGVFGSLLSTPILNRPQSGILGMHKIQERPMAMNGQVEVRPMMYLALSYDHRIVDGREAVTFLVRIKECLEDPHRMLLQM</sequence>
<dbReference type="Pfam" id="PF00198">
    <property type="entry name" value="2-oxoacid_dh"/>
    <property type="match status" value="1"/>
</dbReference>
<dbReference type="Gene3D" id="3.30.559.10">
    <property type="entry name" value="Chloramphenicol acetyltransferase-like domain"/>
    <property type="match status" value="1"/>
</dbReference>